<comment type="caution">
    <text evidence="2">The sequence shown here is derived from an EMBL/GenBank/DDBJ whole genome shotgun (WGS) entry which is preliminary data.</text>
</comment>
<name>A0ABS9SHU1_9BACT</name>
<dbReference type="SUPFAM" id="SSF56801">
    <property type="entry name" value="Acetyl-CoA synthetase-like"/>
    <property type="match status" value="1"/>
</dbReference>
<dbReference type="PANTHER" id="PTHR45527">
    <property type="entry name" value="NONRIBOSOMAL PEPTIDE SYNTHETASE"/>
    <property type="match status" value="1"/>
</dbReference>
<evidence type="ECO:0000313" key="3">
    <source>
        <dbReference type="Proteomes" id="UP001202248"/>
    </source>
</evidence>
<dbReference type="PROSITE" id="PS00455">
    <property type="entry name" value="AMP_BINDING"/>
    <property type="match status" value="1"/>
</dbReference>
<keyword evidence="3" id="KW-1185">Reference proteome</keyword>
<feature type="domain" description="AMP-dependent synthetase/ligase" evidence="1">
    <location>
        <begin position="1"/>
        <end position="148"/>
    </location>
</feature>
<sequence>MIISIIAILKVGAAYMPVDPGYPKERIAFMLEDARPQIIISSAKYFDLFGNDVTVISDIHNQEIDSLPGNNSAWENNIGSYTYVLFTSGSTGRPKGVLMRQKALVNLIEWQLKDSEMAPGSKTLNFSPITFDVSFQEIFTTLAIGGALF</sequence>
<dbReference type="InterPro" id="IPR020845">
    <property type="entry name" value="AMP-binding_CS"/>
</dbReference>
<dbReference type="Pfam" id="PF00501">
    <property type="entry name" value="AMP-binding"/>
    <property type="match status" value="1"/>
</dbReference>
<dbReference type="InterPro" id="IPR000873">
    <property type="entry name" value="AMP-dep_synth/lig_dom"/>
</dbReference>
<organism evidence="2 3">
    <name type="scientific">Niabella ginsengisoli</name>
    <dbReference type="NCBI Taxonomy" id="522298"/>
    <lineage>
        <taxon>Bacteria</taxon>
        <taxon>Pseudomonadati</taxon>
        <taxon>Bacteroidota</taxon>
        <taxon>Chitinophagia</taxon>
        <taxon>Chitinophagales</taxon>
        <taxon>Chitinophagaceae</taxon>
        <taxon>Niabella</taxon>
    </lineage>
</organism>
<accession>A0ABS9SHU1</accession>
<proteinExistence type="predicted"/>
<dbReference type="PANTHER" id="PTHR45527:SF1">
    <property type="entry name" value="FATTY ACID SYNTHASE"/>
    <property type="match status" value="1"/>
</dbReference>
<dbReference type="Proteomes" id="UP001202248">
    <property type="component" value="Unassembled WGS sequence"/>
</dbReference>
<evidence type="ECO:0000259" key="1">
    <source>
        <dbReference type="Pfam" id="PF00501"/>
    </source>
</evidence>
<gene>
    <name evidence="2" type="ORF">MKP09_08245</name>
</gene>
<reference evidence="2 3" key="1">
    <citation type="submission" date="2022-02" db="EMBL/GenBank/DDBJ databases">
        <authorList>
            <person name="Min J."/>
        </authorList>
    </citation>
    <scope>NUCLEOTIDE SEQUENCE [LARGE SCALE GENOMIC DNA]</scope>
    <source>
        <strain evidence="2 3">GR10-1</strain>
    </source>
</reference>
<evidence type="ECO:0000313" key="2">
    <source>
        <dbReference type="EMBL" id="MCH5597895.1"/>
    </source>
</evidence>
<dbReference type="Gene3D" id="3.40.50.980">
    <property type="match status" value="2"/>
</dbReference>
<dbReference type="EMBL" id="JAKWBL010000001">
    <property type="protein sequence ID" value="MCH5597895.1"/>
    <property type="molecule type" value="Genomic_DNA"/>
</dbReference>
<protein>
    <submittedName>
        <fullName evidence="2">AMP-binding protein</fullName>
    </submittedName>
</protein>